<name>A0A6P2RNF2_BURL3</name>
<sequence>MLNALRDNTTLDSTELAKKALGRSALTANATFDLLRTNRTLESVDLKDNGLGAARKRSLVEPLAAALREKTNLKSID</sequence>
<evidence type="ECO:0000313" key="1">
    <source>
        <dbReference type="EMBL" id="VWC38328.1"/>
    </source>
</evidence>
<dbReference type="Proteomes" id="UP000494218">
    <property type="component" value="Unassembled WGS sequence"/>
</dbReference>
<dbReference type="RefSeq" id="WP_175034898.1">
    <property type="nucleotide sequence ID" value="NZ_CABVPW010000046.1"/>
</dbReference>
<organism evidence="1 2">
    <name type="scientific">Burkholderia lata (strain ATCC 17760 / DSM 23089 / LMG 22485 / NCIMB 9086 / R18194 / 383)</name>
    <dbReference type="NCBI Taxonomy" id="482957"/>
    <lineage>
        <taxon>Bacteria</taxon>
        <taxon>Pseudomonadati</taxon>
        <taxon>Pseudomonadota</taxon>
        <taxon>Betaproteobacteria</taxon>
        <taxon>Burkholderiales</taxon>
        <taxon>Burkholderiaceae</taxon>
        <taxon>Burkholderia</taxon>
        <taxon>Burkholderia cepacia complex</taxon>
    </lineage>
</organism>
<accession>A0A6P2RNF2</accession>
<evidence type="ECO:0000313" key="2">
    <source>
        <dbReference type="Proteomes" id="UP000494218"/>
    </source>
</evidence>
<proteinExistence type="predicted"/>
<gene>
    <name evidence="1" type="ORF">BLA23254_06777</name>
</gene>
<dbReference type="EMBL" id="CABVPW010000046">
    <property type="protein sequence ID" value="VWC38328.1"/>
    <property type="molecule type" value="Genomic_DNA"/>
</dbReference>
<dbReference type="Gene3D" id="3.80.10.10">
    <property type="entry name" value="Ribonuclease Inhibitor"/>
    <property type="match status" value="1"/>
</dbReference>
<reference evidence="1 2" key="1">
    <citation type="submission" date="2019-09" db="EMBL/GenBank/DDBJ databases">
        <authorList>
            <person name="Depoorter E."/>
        </authorList>
    </citation>
    <scope>NUCLEOTIDE SEQUENCE [LARGE SCALE GENOMIC DNA]</scope>
    <source>
        <strain evidence="1">LMG 23254</strain>
    </source>
</reference>
<dbReference type="AlphaFoldDB" id="A0A6P2RNF2"/>
<protein>
    <submittedName>
        <fullName evidence="1">Uncharacterized protein</fullName>
    </submittedName>
</protein>
<dbReference type="InterPro" id="IPR032675">
    <property type="entry name" value="LRR_dom_sf"/>
</dbReference>
<dbReference type="SUPFAM" id="SSF52047">
    <property type="entry name" value="RNI-like"/>
    <property type="match status" value="1"/>
</dbReference>